<sequence>MAAKIIEFPGDGGSSPAYEPVLYQIKATILESEPPIWRRILVPVEVDLGLLHEALVKSFDWAGYHLYQFEKDGVSYDAPQLYDDVATMPAGNGTHYNAEKKGVGEVLRLGDKILYTYDLGDNWELELEVEDEIPSADVLVPFFPICIDGERRAPLEDSGGMGGYENLCRILADPSDPEHEEMLDWAGYESAADFDPEFFDVFGLNESFAFDMIDEMESDLIPDDPDELKEMCKSLMVEKMLMMMSISMSMSFEEDDAVR</sequence>
<gene>
    <name evidence="2" type="ORF">DMP08_06175</name>
</gene>
<reference evidence="3" key="1">
    <citation type="submission" date="2018-05" db="EMBL/GenBank/DDBJ databases">
        <title>Genome Sequencing of selected type strains of the family Eggerthellaceae.</title>
        <authorList>
            <person name="Danylec N."/>
            <person name="Stoll D.A."/>
            <person name="Doetsch A."/>
            <person name="Huch M."/>
        </authorList>
    </citation>
    <scope>NUCLEOTIDE SEQUENCE [LARGE SCALE GENOMIC DNA]</scope>
    <source>
        <strain evidence="3">DSM 16106</strain>
    </source>
</reference>
<name>A0A3N0BBQ1_9ACTN</name>
<feature type="domain" description="Plasmid pRiA4b Orf3-like" evidence="1">
    <location>
        <begin position="23"/>
        <end position="201"/>
    </location>
</feature>
<comment type="caution">
    <text evidence="2">The sequence shown here is derived from an EMBL/GenBank/DDBJ whole genome shotgun (WGS) entry which is preliminary data.</text>
</comment>
<organism evidence="2 3">
    <name type="scientific">Paraeggerthella hongkongensis</name>
    <dbReference type="NCBI Taxonomy" id="230658"/>
    <lineage>
        <taxon>Bacteria</taxon>
        <taxon>Bacillati</taxon>
        <taxon>Actinomycetota</taxon>
        <taxon>Coriobacteriia</taxon>
        <taxon>Eggerthellales</taxon>
        <taxon>Eggerthellaceae</taxon>
        <taxon>Paraeggerthella</taxon>
    </lineage>
</organism>
<evidence type="ECO:0000313" key="3">
    <source>
        <dbReference type="Proteomes" id="UP000278632"/>
    </source>
</evidence>
<dbReference type="Pfam" id="PF07929">
    <property type="entry name" value="PRiA4_ORF3"/>
    <property type="match status" value="1"/>
</dbReference>
<dbReference type="InterPro" id="IPR012912">
    <property type="entry name" value="Plasmid_pRiA4b_Orf3-like"/>
</dbReference>
<dbReference type="PANTHER" id="PTHR41878:SF1">
    <property type="entry name" value="TNPR PROTEIN"/>
    <property type="match status" value="1"/>
</dbReference>
<proteinExistence type="predicted"/>
<dbReference type="InterPro" id="IPR024047">
    <property type="entry name" value="MM3350-like_sf"/>
</dbReference>
<accession>A0A3N0BBQ1</accession>
<dbReference type="Proteomes" id="UP000278632">
    <property type="component" value="Unassembled WGS sequence"/>
</dbReference>
<keyword evidence="3" id="KW-1185">Reference proteome</keyword>
<evidence type="ECO:0000313" key="2">
    <source>
        <dbReference type="EMBL" id="RNL44775.1"/>
    </source>
</evidence>
<dbReference type="Gene3D" id="3.10.290.30">
    <property type="entry name" value="MM3350-like"/>
    <property type="match status" value="1"/>
</dbReference>
<protein>
    <recommendedName>
        <fullName evidence="1">Plasmid pRiA4b Orf3-like domain-containing protein</fullName>
    </recommendedName>
</protein>
<dbReference type="PANTHER" id="PTHR41878">
    <property type="entry name" value="LEXA REPRESSOR-RELATED"/>
    <property type="match status" value="1"/>
</dbReference>
<evidence type="ECO:0000259" key="1">
    <source>
        <dbReference type="Pfam" id="PF07929"/>
    </source>
</evidence>
<dbReference type="AlphaFoldDB" id="A0A3N0BBQ1"/>
<dbReference type="EMBL" id="QICD01000009">
    <property type="protein sequence ID" value="RNL44775.1"/>
    <property type="molecule type" value="Genomic_DNA"/>
</dbReference>
<dbReference type="SUPFAM" id="SSF159941">
    <property type="entry name" value="MM3350-like"/>
    <property type="match status" value="1"/>
</dbReference>
<dbReference type="OrthoDB" id="9816539at2"/>
<dbReference type="RefSeq" id="WP_123192075.1">
    <property type="nucleotide sequence ID" value="NZ_QICD01000009.1"/>
</dbReference>